<organism evidence="1 2">
    <name type="scientific">Streptosporangium vulgare</name>
    <dbReference type="NCBI Taxonomy" id="46190"/>
    <lineage>
        <taxon>Bacteria</taxon>
        <taxon>Bacillati</taxon>
        <taxon>Actinomycetota</taxon>
        <taxon>Actinomycetes</taxon>
        <taxon>Streptosporangiales</taxon>
        <taxon>Streptosporangiaceae</taxon>
        <taxon>Streptosporangium</taxon>
    </lineage>
</organism>
<evidence type="ECO:0000313" key="2">
    <source>
        <dbReference type="Proteomes" id="UP001589610"/>
    </source>
</evidence>
<dbReference type="EMBL" id="JBHMBS010000023">
    <property type="protein sequence ID" value="MFB9680490.1"/>
    <property type="molecule type" value="Genomic_DNA"/>
</dbReference>
<sequence>MPPASSAPPCLILFFAFRRAFRTAGEGLLTDPDRGRVVLAGLSEGLIAFGGYTVYDYVLRARAGRTLGEKVLKIRLVPYACVTSVHTGVMKRAALRPGVPSTAGIPVMNPLAAISGSTAGRRSSRRAGPFHQGFRREEADGAAAGNPAVIGITETAMIT</sequence>
<name>A0ABV5TPV4_9ACTN</name>
<accession>A0ABV5TPV4</accession>
<proteinExistence type="predicted"/>
<dbReference type="RefSeq" id="WP_344744008.1">
    <property type="nucleotide sequence ID" value="NZ_BAAAWW010000037.1"/>
</dbReference>
<comment type="caution">
    <text evidence="1">The sequence shown here is derived from an EMBL/GenBank/DDBJ whole genome shotgun (WGS) entry which is preliminary data.</text>
</comment>
<keyword evidence="2" id="KW-1185">Reference proteome</keyword>
<evidence type="ECO:0000313" key="1">
    <source>
        <dbReference type="EMBL" id="MFB9680490.1"/>
    </source>
</evidence>
<evidence type="ECO:0008006" key="3">
    <source>
        <dbReference type="Google" id="ProtNLM"/>
    </source>
</evidence>
<gene>
    <name evidence="1" type="ORF">ACFFRH_33870</name>
</gene>
<reference evidence="1 2" key="1">
    <citation type="submission" date="2024-09" db="EMBL/GenBank/DDBJ databases">
        <authorList>
            <person name="Sun Q."/>
            <person name="Mori K."/>
        </authorList>
    </citation>
    <scope>NUCLEOTIDE SEQUENCE [LARGE SCALE GENOMIC DNA]</scope>
    <source>
        <strain evidence="1 2">JCM 3028</strain>
    </source>
</reference>
<protein>
    <recommendedName>
        <fullName evidence="3">RDD domain-containing protein</fullName>
    </recommendedName>
</protein>
<dbReference type="Proteomes" id="UP001589610">
    <property type="component" value="Unassembled WGS sequence"/>
</dbReference>